<evidence type="ECO:0000256" key="3">
    <source>
        <dbReference type="ARBA" id="ARBA00022801"/>
    </source>
</evidence>
<keyword evidence="2" id="KW-0645">Protease</keyword>
<dbReference type="Gene3D" id="3.90.226.10">
    <property type="entry name" value="2-enoyl-CoA Hydratase, Chain A, domain 1"/>
    <property type="match status" value="1"/>
</dbReference>
<keyword evidence="7" id="KW-1185">Reference proteome</keyword>
<evidence type="ECO:0000256" key="4">
    <source>
        <dbReference type="ARBA" id="ARBA00022825"/>
    </source>
</evidence>
<dbReference type="SUPFAM" id="SSF52096">
    <property type="entry name" value="ClpP/crotonase"/>
    <property type="match status" value="1"/>
</dbReference>
<comment type="similarity">
    <text evidence="1">Belongs to the peptidase S49 family.</text>
</comment>
<dbReference type="InterPro" id="IPR033855">
    <property type="entry name" value="Protein_C"/>
</dbReference>
<dbReference type="InterPro" id="IPR029045">
    <property type="entry name" value="ClpP/crotonase-like_dom_sf"/>
</dbReference>
<reference evidence="6 7" key="1">
    <citation type="submission" date="2022-11" db="EMBL/GenBank/DDBJ databases">
        <title>Spartinivicinus poritis sp. nov., isolated from scleractinian coral Porites lutea.</title>
        <authorList>
            <person name="Zhang G."/>
            <person name="Cai L."/>
            <person name="Wei Q."/>
        </authorList>
    </citation>
    <scope>NUCLEOTIDE SEQUENCE [LARGE SCALE GENOMIC DNA]</scope>
    <source>
        <strain evidence="6 7">A2-2</strain>
    </source>
</reference>
<dbReference type="PANTHER" id="PTHR33209:SF1">
    <property type="entry name" value="PEPTIDASE S49 DOMAIN-CONTAINING PROTEIN"/>
    <property type="match status" value="1"/>
</dbReference>
<evidence type="ECO:0000313" key="7">
    <source>
        <dbReference type="Proteomes" id="UP001528823"/>
    </source>
</evidence>
<evidence type="ECO:0000256" key="1">
    <source>
        <dbReference type="ARBA" id="ARBA00008683"/>
    </source>
</evidence>
<accession>A0ABT5UEK0</accession>
<dbReference type="CDD" id="cd07022">
    <property type="entry name" value="S49_Sppa_36K_type"/>
    <property type="match status" value="1"/>
</dbReference>
<comment type="caution">
    <text evidence="6">The sequence shown here is derived from an EMBL/GenBank/DDBJ whole genome shotgun (WGS) entry which is preliminary data.</text>
</comment>
<keyword evidence="3" id="KW-0378">Hydrolase</keyword>
<gene>
    <name evidence="6" type="ORF">ORQ98_22810</name>
</gene>
<dbReference type="Proteomes" id="UP001528823">
    <property type="component" value="Unassembled WGS sequence"/>
</dbReference>
<protein>
    <submittedName>
        <fullName evidence="6">S49 family peptidase</fullName>
    </submittedName>
</protein>
<dbReference type="EMBL" id="JAPMOU010000043">
    <property type="protein sequence ID" value="MDE1464796.1"/>
    <property type="molecule type" value="Genomic_DNA"/>
</dbReference>
<evidence type="ECO:0000313" key="6">
    <source>
        <dbReference type="EMBL" id="MDE1464796.1"/>
    </source>
</evidence>
<organism evidence="6 7">
    <name type="scientific">Spartinivicinus poritis</name>
    <dbReference type="NCBI Taxonomy" id="2994640"/>
    <lineage>
        <taxon>Bacteria</taxon>
        <taxon>Pseudomonadati</taxon>
        <taxon>Pseudomonadota</taxon>
        <taxon>Gammaproteobacteria</taxon>
        <taxon>Oceanospirillales</taxon>
        <taxon>Zooshikellaceae</taxon>
        <taxon>Spartinivicinus</taxon>
    </lineage>
</organism>
<dbReference type="PANTHER" id="PTHR33209">
    <property type="entry name" value="PROTEASE 4"/>
    <property type="match status" value="1"/>
</dbReference>
<dbReference type="RefSeq" id="WP_274691105.1">
    <property type="nucleotide sequence ID" value="NZ_JAPMOU010000043.1"/>
</dbReference>
<sequence length="445" mass="47824">MSKTLALNWLATQQWLIRPDVLETMTGIAKREIVQQLQDIQLVSVEGEAAGNSTTITSNGVALIEVTGVISRYASWFHDICGGISTEALCTDFKAVLASPDVSGIVFRFDSPGGNAKAIHEFAEMIYQARGQKPIMAYVGDEACSAAYWIASACDEVVIDPTASVGSVGAVLTLSISQSDKDEELIEFVSSHAPKKRIDPRTDEGREEYQERANALETVFIDRVARNMGVSIEHVHEQFGQGGVLVGQAAVDRGMAHRLGSLDDILGELTTERVMMTTAASTTTEPTVNTAATTEPTLQIAAGASTEVIIETLKDDHPTVVAALINEGKQLENQRVKAVFEQAMPGHEALLNTLALDGKTSGPEAAMQILQAERKAARQYLQTSQKEAPKVEDVPTSDGSEGIDKIDANALAKQARQLVMAAEQQGERLSYAQAIKQVQTGVITE</sequence>
<evidence type="ECO:0000259" key="5">
    <source>
        <dbReference type="Pfam" id="PF01343"/>
    </source>
</evidence>
<dbReference type="Pfam" id="PF01343">
    <property type="entry name" value="Peptidase_S49"/>
    <property type="match status" value="1"/>
</dbReference>
<proteinExistence type="inferred from homology"/>
<keyword evidence="4" id="KW-0720">Serine protease</keyword>
<name>A0ABT5UEK0_9GAMM</name>
<feature type="domain" description="Peptidase S49" evidence="5">
    <location>
        <begin position="131"/>
        <end position="271"/>
    </location>
</feature>
<evidence type="ECO:0000256" key="2">
    <source>
        <dbReference type="ARBA" id="ARBA00022670"/>
    </source>
</evidence>
<dbReference type="InterPro" id="IPR002142">
    <property type="entry name" value="Peptidase_S49"/>
</dbReference>